<feature type="non-terminal residue" evidence="6">
    <location>
        <position position="1"/>
    </location>
</feature>
<dbReference type="AlphaFoldDB" id="A0A8J6BS41"/>
<dbReference type="SMART" id="SM01114">
    <property type="entry name" value="CXC"/>
    <property type="match status" value="2"/>
</dbReference>
<feature type="region of interest" description="Disordered" evidence="4">
    <location>
        <begin position="371"/>
        <end position="410"/>
    </location>
</feature>
<comment type="similarity">
    <text evidence="2">Belongs to the lin-54 family.</text>
</comment>
<keyword evidence="3" id="KW-0539">Nucleus</keyword>
<dbReference type="GO" id="GO:0005634">
    <property type="term" value="C:nucleus"/>
    <property type="evidence" value="ECO:0007669"/>
    <property type="project" value="UniProtKB-SubCell"/>
</dbReference>
<dbReference type="InterPro" id="IPR005172">
    <property type="entry name" value="CRC"/>
</dbReference>
<evidence type="ECO:0000256" key="1">
    <source>
        <dbReference type="ARBA" id="ARBA00004123"/>
    </source>
</evidence>
<accession>A0A8J6BS41</accession>
<evidence type="ECO:0000256" key="4">
    <source>
        <dbReference type="SAM" id="MobiDB-lite"/>
    </source>
</evidence>
<protein>
    <recommendedName>
        <fullName evidence="5">CRC domain-containing protein</fullName>
    </recommendedName>
</protein>
<organism evidence="6 7">
    <name type="scientific">Zizania palustris</name>
    <name type="common">Northern wild rice</name>
    <dbReference type="NCBI Taxonomy" id="103762"/>
    <lineage>
        <taxon>Eukaryota</taxon>
        <taxon>Viridiplantae</taxon>
        <taxon>Streptophyta</taxon>
        <taxon>Embryophyta</taxon>
        <taxon>Tracheophyta</taxon>
        <taxon>Spermatophyta</taxon>
        <taxon>Magnoliopsida</taxon>
        <taxon>Liliopsida</taxon>
        <taxon>Poales</taxon>
        <taxon>Poaceae</taxon>
        <taxon>BOP clade</taxon>
        <taxon>Oryzoideae</taxon>
        <taxon>Oryzeae</taxon>
        <taxon>Zizaniinae</taxon>
        <taxon>Zizania</taxon>
    </lineage>
</organism>
<feature type="compositionally biased region" description="Polar residues" evidence="4">
    <location>
        <begin position="374"/>
        <end position="383"/>
    </location>
</feature>
<comment type="caution">
    <text evidence="6">The sequence shown here is derived from an EMBL/GenBank/DDBJ whole genome shotgun (WGS) entry which is preliminary data.</text>
</comment>
<dbReference type="InterPro" id="IPR033467">
    <property type="entry name" value="Tesmin/TSO1-like_CXC"/>
</dbReference>
<feature type="compositionally biased region" description="Polar residues" evidence="4">
    <location>
        <begin position="523"/>
        <end position="532"/>
    </location>
</feature>
<proteinExistence type="inferred from homology"/>
<dbReference type="GO" id="GO:0006355">
    <property type="term" value="P:regulation of DNA-templated transcription"/>
    <property type="evidence" value="ECO:0007669"/>
    <property type="project" value="TreeGrafter"/>
</dbReference>
<gene>
    <name evidence="6" type="ORF">GUJ93_ZPchr0012g21080</name>
</gene>
<reference evidence="6" key="1">
    <citation type="journal article" date="2021" name="bioRxiv">
        <title>Whole Genome Assembly and Annotation of Northern Wild Rice, Zizania palustris L., Supports a Whole Genome Duplication in the Zizania Genus.</title>
        <authorList>
            <person name="Haas M."/>
            <person name="Kono T."/>
            <person name="Macchietto M."/>
            <person name="Millas R."/>
            <person name="McGilp L."/>
            <person name="Shao M."/>
            <person name="Duquette J."/>
            <person name="Hirsch C.N."/>
            <person name="Kimball J."/>
        </authorList>
    </citation>
    <scope>NUCLEOTIDE SEQUENCE</scope>
    <source>
        <tissue evidence="6">Fresh leaf tissue</tissue>
    </source>
</reference>
<dbReference type="EMBL" id="JAAALK010000080">
    <property type="protein sequence ID" value="KAG8094452.1"/>
    <property type="molecule type" value="Genomic_DNA"/>
</dbReference>
<evidence type="ECO:0000259" key="5">
    <source>
        <dbReference type="PROSITE" id="PS51634"/>
    </source>
</evidence>
<feature type="compositionally biased region" description="Low complexity" evidence="4">
    <location>
        <begin position="1"/>
        <end position="17"/>
    </location>
</feature>
<sequence length="709" mass="76517">MMDQQTQQQLQPTASARPPAPAPAPAGELKVPPQPQQPQLKPAATLHPAMPSPRPWPMAFTPMKPIDETKIAPPTKKKKHCNCKNSQCLKLYCECFAAGLYCDGCNCKQCGNKVENESARQVAIYSTKQRNPKAFQPKIENGSNTLTVQKDDAGAPPSLPKHNKGCHCKKSGCLKKYCECFQANILCSKNCKCQDCKNFEGSEELLAVIQGDNSSDRNNIQQAANVALNGAIGSSGYRYSPVRRKRPPEDPLGQRINGEGSMMHTEFQEANHVDSSEIASSSVLKGCLSNCQIRSKTVFRDTALLCSSHHGSGKSIPIALPFGMTSPLANTISPTDATSLAKHLVIACRKAAEAFLMTADKKVEMEVDRKIHTNSDSATNMDRQNAGDFGSANDSRPASPGTQALMCDEQGSTFGTDYSSSFPVPLHDQDTSEINVLQEKAVLTGIRDYLRTLITCGKINEANLLSEAPMELDNPGHHGSTTILHPLKAVEKLQISPSPTSPWHGCAAPIPSDQIAEERSGDLQRSGSSSRLNARPPELVPLPSVGRLAPAALGFPARRRPVTVCRGRIGRGHCRTGEEDGHGGAPRCAGLATVVHCGSEVARIGSGGKVGVGWIWSGRKVEGRAEREKRKAIATCRTAKAACHAALCLRRPSTVRAKRQQSGAVGRYDVGRIWSRRKPLFRSLPQLLLAEASSSVVRPSDFALRFVYG</sequence>
<dbReference type="PANTHER" id="PTHR12446">
    <property type="entry name" value="TESMIN/TSO1-RELATED"/>
    <property type="match status" value="1"/>
</dbReference>
<feature type="compositionally biased region" description="Polar residues" evidence="4">
    <location>
        <begin position="392"/>
        <end position="402"/>
    </location>
</feature>
<feature type="region of interest" description="Disordered" evidence="4">
    <location>
        <begin position="1"/>
        <end position="51"/>
    </location>
</feature>
<dbReference type="Pfam" id="PF03638">
    <property type="entry name" value="TCR"/>
    <property type="match status" value="2"/>
</dbReference>
<name>A0A8J6BS41_ZIZPA</name>
<keyword evidence="7" id="KW-1185">Reference proteome</keyword>
<evidence type="ECO:0000256" key="2">
    <source>
        <dbReference type="ARBA" id="ARBA00007267"/>
    </source>
</evidence>
<evidence type="ECO:0000313" key="6">
    <source>
        <dbReference type="EMBL" id="KAG8094452.1"/>
    </source>
</evidence>
<reference evidence="6" key="2">
    <citation type="submission" date="2021-02" db="EMBL/GenBank/DDBJ databases">
        <authorList>
            <person name="Kimball J.A."/>
            <person name="Haas M.W."/>
            <person name="Macchietto M."/>
            <person name="Kono T."/>
            <person name="Duquette J."/>
            <person name="Shao M."/>
        </authorList>
    </citation>
    <scope>NUCLEOTIDE SEQUENCE</scope>
    <source>
        <tissue evidence="6">Fresh leaf tissue</tissue>
    </source>
</reference>
<dbReference type="PROSITE" id="PS51634">
    <property type="entry name" value="CRC"/>
    <property type="match status" value="1"/>
</dbReference>
<dbReference type="InterPro" id="IPR028307">
    <property type="entry name" value="Lin-54_fam"/>
</dbReference>
<evidence type="ECO:0000256" key="3">
    <source>
        <dbReference type="ARBA" id="ARBA00023242"/>
    </source>
</evidence>
<feature type="region of interest" description="Disordered" evidence="4">
    <location>
        <begin position="517"/>
        <end position="538"/>
    </location>
</feature>
<comment type="subcellular location">
    <subcellularLocation>
        <location evidence="1">Nucleus</location>
    </subcellularLocation>
</comment>
<dbReference type="OrthoDB" id="6283463at2759"/>
<dbReference type="PANTHER" id="PTHR12446:SF58">
    <property type="entry name" value="OS06G0332700 PROTEIN"/>
    <property type="match status" value="1"/>
</dbReference>
<feature type="domain" description="CRC" evidence="5">
    <location>
        <begin position="77"/>
        <end position="201"/>
    </location>
</feature>
<dbReference type="Proteomes" id="UP000729402">
    <property type="component" value="Unassembled WGS sequence"/>
</dbReference>
<evidence type="ECO:0000313" key="7">
    <source>
        <dbReference type="Proteomes" id="UP000729402"/>
    </source>
</evidence>